<accession>S0A1M1</accession>
<evidence type="ECO:0000313" key="1">
    <source>
        <dbReference type="EMBL" id="AGO48098.1"/>
    </source>
</evidence>
<keyword evidence="2" id="KW-1185">Reference proteome</keyword>
<evidence type="ECO:0000313" key="2">
    <source>
        <dbReference type="Proteomes" id="UP000014715"/>
    </source>
</evidence>
<reference evidence="1 2" key="1">
    <citation type="journal article" date="2013" name="Proc. Natl. Acad. Sci. U.S.A.">
        <title>Twelve previously unknown phage genera are ubiquitous in global oceans.</title>
        <authorList>
            <person name="Holmfeldt K."/>
            <person name="Solonenko N."/>
            <person name="Shah M."/>
            <person name="Corrier K."/>
            <person name="Riemann L."/>
            <person name="Verberkmoes N.C."/>
            <person name="Sullivan M.B."/>
        </authorList>
    </citation>
    <scope>NUCLEOTIDE SEQUENCE [LARGE SCALE GENOMIC DNA]</scope>
    <source>
        <strain evidence="1">Phi38:1</strain>
    </source>
</reference>
<dbReference type="EMBL" id="KC821614">
    <property type="protein sequence ID" value="AGO48098.1"/>
    <property type="molecule type" value="Genomic_DNA"/>
</dbReference>
<reference evidence="2" key="2">
    <citation type="submission" date="2013-03" db="EMBL/GenBank/DDBJ databases">
        <title>The Cellulophaga phages: a novel, diverse, and globally ubiquitous model system.</title>
        <authorList>
            <person name="Holmfeldt K."/>
            <person name="Solonenko N."/>
            <person name="Shah M."/>
            <person name="Corrier K."/>
            <person name="Riemann L."/>
            <person name="VerBerkmoes N.C."/>
            <person name="Sullivan M.B."/>
        </authorList>
    </citation>
    <scope>NUCLEOTIDE SEQUENCE [LARGE SCALE GENOMIC DNA]</scope>
</reference>
<dbReference type="RefSeq" id="YP_008241449.1">
    <property type="nucleotide sequence ID" value="NC_021796.1"/>
</dbReference>
<sequence length="39" mass="4421">MAAPLHYRMLCCFIARPQGIEPCPCTVLETDCIPYAETY</sequence>
<organism evidence="1 2">
    <name type="scientific">Cellulophaga phage phi38:1</name>
    <dbReference type="NCBI Taxonomy" id="1327977"/>
    <lineage>
        <taxon>Viruses</taxon>
        <taxon>Duplodnaviria</taxon>
        <taxon>Heunggongvirae</taxon>
        <taxon>Uroviricota</taxon>
        <taxon>Caudoviricetes</taxon>
        <taxon>Pervagoviridae</taxon>
        <taxon>Callevirus</taxon>
        <taxon>Callevirus phi38una</taxon>
    </lineage>
</organism>
<gene>
    <name evidence="1" type="ORF">Phi38:1_gp068</name>
</gene>
<protein>
    <submittedName>
        <fullName evidence="1">Uncharacterized protein</fullName>
    </submittedName>
</protein>
<name>S0A1M1_9CAUD</name>
<dbReference type="KEGG" id="vg:16796835"/>
<dbReference type="Proteomes" id="UP000014715">
    <property type="component" value="Segment"/>
</dbReference>
<dbReference type="GeneID" id="16796835"/>
<proteinExistence type="predicted"/>